<accession>A0A9X0WCC5</accession>
<dbReference type="Proteomes" id="UP001138768">
    <property type="component" value="Unassembled WGS sequence"/>
</dbReference>
<proteinExistence type="predicted"/>
<evidence type="ECO:0000313" key="2">
    <source>
        <dbReference type="Proteomes" id="UP001138768"/>
    </source>
</evidence>
<name>A0A9X0WCC5_9GAMM</name>
<evidence type="ECO:0000313" key="1">
    <source>
        <dbReference type="EMBL" id="MBK1620965.1"/>
    </source>
</evidence>
<gene>
    <name evidence="1" type="ORF">CKO42_21575</name>
</gene>
<dbReference type="EMBL" id="NRRY01000054">
    <property type="protein sequence ID" value="MBK1620965.1"/>
    <property type="molecule type" value="Genomic_DNA"/>
</dbReference>
<keyword evidence="2" id="KW-1185">Reference proteome</keyword>
<comment type="caution">
    <text evidence="1">The sequence shown here is derived from an EMBL/GenBank/DDBJ whole genome shotgun (WGS) entry which is preliminary data.</text>
</comment>
<dbReference type="RefSeq" id="WP_200248786.1">
    <property type="nucleotide sequence ID" value="NZ_NRRY01000054.1"/>
</dbReference>
<sequence>MNLKLSTIDLDALLELTKTAVVKHETATLRAWELPDGSAVVMTLSASEALLIEPVEADAVQPSRLHQRCFGFVRSRNSVVEAVRKFLL</sequence>
<dbReference type="AlphaFoldDB" id="A0A9X0WCC5"/>
<reference evidence="1 2" key="1">
    <citation type="journal article" date="2020" name="Microorganisms">
        <title>Osmotic Adaptation and Compatible Solute Biosynthesis of Phototrophic Bacteria as Revealed from Genome Analyses.</title>
        <authorList>
            <person name="Imhoff J.F."/>
            <person name="Rahn T."/>
            <person name="Kunzel S."/>
            <person name="Keller A."/>
            <person name="Neulinger S.C."/>
        </authorList>
    </citation>
    <scope>NUCLEOTIDE SEQUENCE [LARGE SCALE GENOMIC DNA]</scope>
    <source>
        <strain evidence="1 2">DSM 25653</strain>
    </source>
</reference>
<protein>
    <submittedName>
        <fullName evidence="1">Uncharacterized protein</fullName>
    </submittedName>
</protein>
<organism evidence="1 2">
    <name type="scientific">Lamprobacter modestohalophilus</name>
    <dbReference type="NCBI Taxonomy" id="1064514"/>
    <lineage>
        <taxon>Bacteria</taxon>
        <taxon>Pseudomonadati</taxon>
        <taxon>Pseudomonadota</taxon>
        <taxon>Gammaproteobacteria</taxon>
        <taxon>Chromatiales</taxon>
        <taxon>Chromatiaceae</taxon>
        <taxon>Lamprobacter</taxon>
    </lineage>
</organism>